<reference evidence="2" key="2">
    <citation type="journal article" date="2021" name="PeerJ">
        <title>Extensive microbial diversity within the chicken gut microbiome revealed by metagenomics and culture.</title>
        <authorList>
            <person name="Gilroy R."/>
            <person name="Ravi A."/>
            <person name="Getino M."/>
            <person name="Pursley I."/>
            <person name="Horton D.L."/>
            <person name="Alikhan N.F."/>
            <person name="Baker D."/>
            <person name="Gharbi K."/>
            <person name="Hall N."/>
            <person name="Watson M."/>
            <person name="Adriaenssens E.M."/>
            <person name="Foster-Nyarko E."/>
            <person name="Jarju S."/>
            <person name="Secka A."/>
            <person name="Antonio M."/>
            <person name="Oren A."/>
            <person name="Chaudhuri R.R."/>
            <person name="La Ragione R."/>
            <person name="Hildebrand F."/>
            <person name="Pallen M.J."/>
        </authorList>
    </citation>
    <scope>NUCLEOTIDE SEQUENCE</scope>
    <source>
        <strain evidence="2">CHK184-20233</strain>
    </source>
</reference>
<evidence type="ECO:0000259" key="1">
    <source>
        <dbReference type="Pfam" id="PF04313"/>
    </source>
</evidence>
<dbReference type="AlphaFoldDB" id="A0A9D1DVN4"/>
<comment type="caution">
    <text evidence="2">The sequence shown here is derived from an EMBL/GenBank/DDBJ whole genome shotgun (WGS) entry which is preliminary data.</text>
</comment>
<evidence type="ECO:0000313" key="2">
    <source>
        <dbReference type="EMBL" id="HIR59837.1"/>
    </source>
</evidence>
<accession>A0A9D1DVN4</accession>
<feature type="domain" description="Restriction endonuclease type I HsdR N-terminal" evidence="1">
    <location>
        <begin position="61"/>
        <end position="125"/>
    </location>
</feature>
<dbReference type="Pfam" id="PF04313">
    <property type="entry name" value="HSDR_N"/>
    <property type="match status" value="1"/>
</dbReference>
<protein>
    <submittedName>
        <fullName evidence="2">Type I restriction enzyme HsdR N-terminal domain-containing protein</fullName>
    </submittedName>
</protein>
<dbReference type="GO" id="GO:0009035">
    <property type="term" value="F:type I site-specific deoxyribonuclease activity"/>
    <property type="evidence" value="ECO:0007669"/>
    <property type="project" value="UniProtKB-EC"/>
</dbReference>
<reference evidence="2" key="1">
    <citation type="submission" date="2020-10" db="EMBL/GenBank/DDBJ databases">
        <authorList>
            <person name="Gilroy R."/>
        </authorList>
    </citation>
    <scope>NUCLEOTIDE SEQUENCE</scope>
    <source>
        <strain evidence="2">CHK184-20233</strain>
    </source>
</reference>
<dbReference type="Proteomes" id="UP000824232">
    <property type="component" value="Unassembled WGS sequence"/>
</dbReference>
<dbReference type="GO" id="GO:0009307">
    <property type="term" value="P:DNA restriction-modification system"/>
    <property type="evidence" value="ECO:0007669"/>
    <property type="project" value="UniProtKB-KW"/>
</dbReference>
<organism evidence="2 3">
    <name type="scientific">Candidatus Onthousia excrementipullorum</name>
    <dbReference type="NCBI Taxonomy" id="2840884"/>
    <lineage>
        <taxon>Bacteria</taxon>
        <taxon>Bacillati</taxon>
        <taxon>Bacillota</taxon>
        <taxon>Bacilli</taxon>
        <taxon>Candidatus Onthousia</taxon>
    </lineage>
</organism>
<proteinExistence type="predicted"/>
<name>A0A9D1DVN4_9FIRM</name>
<dbReference type="InterPro" id="IPR017035">
    <property type="entry name" value="UCP035009_HsdR_All3000-type"/>
</dbReference>
<sequence length="362" mass="42543">MEFEEKIKNFSKRIEDLKSNIKTEEATKTSIIMPFFQLLGYDVFNPNEFTPEYVADVGIKKGEKVDYAIVLNDEVVMLIEAKSINENLAKHDSQLFRYFGTSKAKFAILTNGLIYRFYTDLEKANVMDSAPFLEINLENLSDNDIQELRKFQKKNFDIDKIFSTASDLKYLGIMKKVLKEEFSNPSDEFVKLILNKEIYEGTKTATVIEKFKPLLKKSINSYINELINNRLQSAIQNDDEISDNKEEIEEEKENDGIITTVEEIQSFYIVKSILSEYCDPKKFAYKDTTRYFSILYENKVTKWICRICLKESVKYIIIADKNKKETRYDIDNINDIYKLKPELLKRLNQFEKIKKKEEIELL</sequence>
<dbReference type="GO" id="GO:0005524">
    <property type="term" value="F:ATP binding"/>
    <property type="evidence" value="ECO:0007669"/>
    <property type="project" value="UniProtKB-KW"/>
</dbReference>
<evidence type="ECO:0000313" key="3">
    <source>
        <dbReference type="Proteomes" id="UP000824232"/>
    </source>
</evidence>
<gene>
    <name evidence="2" type="ORF">IAB38_07365</name>
</gene>
<dbReference type="InterPro" id="IPR007409">
    <property type="entry name" value="Restrct_endonuc_type1_HsdR_N"/>
</dbReference>
<dbReference type="PIRSF" id="PIRSF035009">
    <property type="entry name" value="UCP035009_HSDR_N"/>
    <property type="match status" value="1"/>
</dbReference>
<dbReference type="GO" id="GO:0003677">
    <property type="term" value="F:DNA binding"/>
    <property type="evidence" value="ECO:0007669"/>
    <property type="project" value="UniProtKB-KW"/>
</dbReference>
<dbReference type="EMBL" id="DVHC01000067">
    <property type="protein sequence ID" value="HIR59837.1"/>
    <property type="molecule type" value="Genomic_DNA"/>
</dbReference>